<evidence type="ECO:0000256" key="1">
    <source>
        <dbReference type="SAM" id="SignalP"/>
    </source>
</evidence>
<reference evidence="2" key="1">
    <citation type="submission" date="2021-06" db="EMBL/GenBank/DDBJ databases">
        <authorList>
            <person name="Hodson N. C."/>
            <person name="Mongue J. A."/>
            <person name="Jaron S. K."/>
        </authorList>
    </citation>
    <scope>NUCLEOTIDE SEQUENCE</scope>
</reference>
<dbReference type="AlphaFoldDB" id="A0A8J2PHF1"/>
<dbReference type="Proteomes" id="UP000708208">
    <property type="component" value="Unassembled WGS sequence"/>
</dbReference>
<organism evidence="2 3">
    <name type="scientific">Allacma fusca</name>
    <dbReference type="NCBI Taxonomy" id="39272"/>
    <lineage>
        <taxon>Eukaryota</taxon>
        <taxon>Metazoa</taxon>
        <taxon>Ecdysozoa</taxon>
        <taxon>Arthropoda</taxon>
        <taxon>Hexapoda</taxon>
        <taxon>Collembola</taxon>
        <taxon>Symphypleona</taxon>
        <taxon>Sminthuridae</taxon>
        <taxon>Allacma</taxon>
    </lineage>
</organism>
<sequence length="94" mass="10661">MTSLFKKLLPFLGFFVVLVVLCSSTPIKENQEIHTKGKIETEETLKGRTILKDGMDFMKDMFDFGSITWVPLGSLIFGNKDDIGFAKWPSKNKN</sequence>
<accession>A0A8J2PHF1</accession>
<feature type="chain" id="PRO_5035300071" evidence="1">
    <location>
        <begin position="25"/>
        <end position="94"/>
    </location>
</feature>
<dbReference type="EMBL" id="CAJVCH010528883">
    <property type="protein sequence ID" value="CAG7823243.1"/>
    <property type="molecule type" value="Genomic_DNA"/>
</dbReference>
<protein>
    <submittedName>
        <fullName evidence="2">Uncharacterized protein</fullName>
    </submittedName>
</protein>
<gene>
    <name evidence="2" type="ORF">AFUS01_LOCUS33469</name>
</gene>
<keyword evidence="3" id="KW-1185">Reference proteome</keyword>
<feature type="signal peptide" evidence="1">
    <location>
        <begin position="1"/>
        <end position="24"/>
    </location>
</feature>
<comment type="caution">
    <text evidence="2">The sequence shown here is derived from an EMBL/GenBank/DDBJ whole genome shotgun (WGS) entry which is preliminary data.</text>
</comment>
<name>A0A8J2PHF1_9HEXA</name>
<proteinExistence type="predicted"/>
<evidence type="ECO:0000313" key="2">
    <source>
        <dbReference type="EMBL" id="CAG7823243.1"/>
    </source>
</evidence>
<evidence type="ECO:0000313" key="3">
    <source>
        <dbReference type="Proteomes" id="UP000708208"/>
    </source>
</evidence>
<keyword evidence="1" id="KW-0732">Signal</keyword>